<dbReference type="SUPFAM" id="SSF74853">
    <property type="entry name" value="Lamin A/C globular tail domain"/>
    <property type="match status" value="1"/>
</dbReference>
<evidence type="ECO:0000259" key="5">
    <source>
        <dbReference type="PROSITE" id="PS51841"/>
    </source>
</evidence>
<reference evidence="6" key="1">
    <citation type="submission" date="2022-07" db="EMBL/GenBank/DDBJ databases">
        <title>Taxonomy of Novel Oxalotrophic and Methylotrophic Bacteria.</title>
        <authorList>
            <person name="Sahin N."/>
            <person name="Tani A."/>
        </authorList>
    </citation>
    <scope>NUCLEOTIDE SEQUENCE</scope>
    <source>
        <strain evidence="6">Y10</strain>
    </source>
</reference>
<keyword evidence="2" id="KW-0677">Repeat</keyword>
<dbReference type="InterPro" id="IPR038081">
    <property type="entry name" value="CalX-like_sf"/>
</dbReference>
<evidence type="ECO:0000256" key="4">
    <source>
        <dbReference type="SAM" id="SignalP"/>
    </source>
</evidence>
<feature type="signal peptide" evidence="4">
    <location>
        <begin position="1"/>
        <end position="18"/>
    </location>
</feature>
<dbReference type="InterPro" id="IPR001322">
    <property type="entry name" value="Lamin_tail_dom"/>
</dbReference>
<evidence type="ECO:0000256" key="1">
    <source>
        <dbReference type="ARBA" id="ARBA00022729"/>
    </source>
</evidence>
<dbReference type="InterPro" id="IPR003644">
    <property type="entry name" value="Calx_beta"/>
</dbReference>
<dbReference type="InterPro" id="IPR055188">
    <property type="entry name" value="Choice_anch_I"/>
</dbReference>
<keyword evidence="7" id="KW-1185">Reference proteome</keyword>
<keyword evidence="1 4" id="KW-0732">Signal</keyword>
<protein>
    <recommendedName>
        <fullName evidence="5">LTD domain-containing protein</fullName>
    </recommendedName>
</protein>
<dbReference type="NCBIfam" id="TIGR04183">
    <property type="entry name" value="Por_Secre_tail"/>
    <property type="match status" value="1"/>
</dbReference>
<dbReference type="Proteomes" id="UP001143543">
    <property type="component" value="Unassembled WGS sequence"/>
</dbReference>
<dbReference type="SUPFAM" id="SSF50969">
    <property type="entry name" value="YVTN repeat-like/Quinoprotein amine dehydrogenase"/>
    <property type="match status" value="2"/>
</dbReference>
<sequence length="1185" mass="125455">MKKLLLSILLSISGAAMAQLSPGDMSFIGFNADGNDDVALVTFVDIPANTLIFFCDSEWDGNSFGTDENDFYWDSGATVIPAGSVITIYELSGATNVNYGTITGSPGGISASSEALFAYHATTAAPRVPSNFICAVANAASAYGDLSNTGLVEGTSALTLTEGTDIAEYNGTRTGLDVNGYQLAINNMANMDLQDGSGSQHNDGTAPDVPFNTTSFVISNVDNTAPSVATVMVTGQTTITVTFTEPVTQTSAENIANYVFSPALTISNATYNATTNTATITHDGFAEGTEYTVTVTNIEDAATNVMSSYTSDALYYNTTTSGLIITEIMYNAPSDDSDALEFLEIYNNSSNTIALGGIMVQDENTFVFTFPQMDLASGGIVLLATDKTAADAFYGVSFLDMPQGILNALGNGGELLEIINSNGTVISSVEYSDDAPWPTIADGDGPSVELLNPNGTFNEGTNWAPATNFVGQSLGEDVFASPGSYTPVINVLPQVAFAEITYPIAEDASTAQLIIELTAVTTNDVTVDVSLLGGTATEGTDFTFVDQTITITAGSATAVVNVPIFNDTDVEAGEVLMLGLSNPTNADLGDDVNSGVYILDDDTTLFYPATPSLNINYATSYLVDASGSAEISAYDAASQRLFVMNSTQTRVEILDFSDINNISTISTIDLSSYGTDGATSVAVHNGLVAATISNGPTADGILAFMDIDGNNVTTVTVGNLPDNVSFTPDGTKVLTANEGQPNADYSIDPEGSISVVDVTGGLSGITQANVTNLNFNNFDAFQATLMAAGVRIFGPGASVSEDLEPEYITYAANSQTAYVSLQENNAAAVVDLTTNIITDIVPLGVKDYSLPGNTLDASDDTDFIYMGNWNVYGMYMPDAIASYEVNGITYIVTANEGDAREYDTYEEEARIGDNDYILDPTIFPEADLLKMDSNLGRLKTTLANGDIDNDGDYDEIYVYGGRSFSIWNTDTGMMEFDSGDDFERYTADDATYGVLFNASNSNNNFKNRSDDKGPEPEGVTTASINGQVYAFITLERVGGMITYNVTNPTAPEFVSYKNNRDLGSDEGGDLGPEGIIYIAPQDSPTGTGLVVMSNEVSATVSIYTIDNDTFATDDFTTTNFKVYPNPANGNETVQFTQQVSGAIFDMMGREMLSFENTNTVKLPNLTTGTYIIHITNGESKKLVIK</sequence>
<dbReference type="InterPro" id="IPR036415">
    <property type="entry name" value="Lamin_tail_dom_sf"/>
</dbReference>
<dbReference type="PROSITE" id="PS51841">
    <property type="entry name" value="LTD"/>
    <property type="match status" value="1"/>
</dbReference>
<name>A0ABQ5MM13_9FLAO</name>
<feature type="chain" id="PRO_5045630628" description="LTD domain-containing protein" evidence="4">
    <location>
        <begin position="19"/>
        <end position="1185"/>
    </location>
</feature>
<dbReference type="InterPro" id="IPR026444">
    <property type="entry name" value="Secre_tail"/>
</dbReference>
<dbReference type="RefSeq" id="WP_281766078.1">
    <property type="nucleotide sequence ID" value="NZ_BRVO01000003.1"/>
</dbReference>
<evidence type="ECO:0000256" key="3">
    <source>
        <dbReference type="ARBA" id="ARBA00022837"/>
    </source>
</evidence>
<feature type="domain" description="LTD" evidence="5">
    <location>
        <begin position="308"/>
        <end position="433"/>
    </location>
</feature>
<gene>
    <name evidence="6" type="ORF">Y10_28210</name>
</gene>
<dbReference type="EMBL" id="BRVO01000003">
    <property type="protein sequence ID" value="GLB50453.1"/>
    <property type="molecule type" value="Genomic_DNA"/>
</dbReference>
<dbReference type="Gene3D" id="2.60.40.2030">
    <property type="match status" value="1"/>
</dbReference>
<dbReference type="InterPro" id="IPR011044">
    <property type="entry name" value="Quino_amine_DH_bsu"/>
</dbReference>
<evidence type="ECO:0000256" key="2">
    <source>
        <dbReference type="ARBA" id="ARBA00022737"/>
    </source>
</evidence>
<comment type="caution">
    <text evidence="6">The sequence shown here is derived from an EMBL/GenBank/DDBJ whole genome shotgun (WGS) entry which is preliminary data.</text>
</comment>
<keyword evidence="3" id="KW-0106">Calcium</keyword>
<dbReference type="NCBIfam" id="NF038117">
    <property type="entry name" value="choice_anch_I"/>
    <property type="match status" value="1"/>
</dbReference>
<dbReference type="Gene3D" id="2.60.40.1220">
    <property type="match status" value="1"/>
</dbReference>
<dbReference type="Pfam" id="PF22494">
    <property type="entry name" value="choice_anch_I"/>
    <property type="match status" value="1"/>
</dbReference>
<dbReference type="PANTHER" id="PTHR46928">
    <property type="entry name" value="MESENCHYME-SPECIFIC CELL SURFACE GLYCOPROTEIN"/>
    <property type="match status" value="1"/>
</dbReference>
<dbReference type="Gene3D" id="2.130.10.10">
    <property type="entry name" value="YVTN repeat-like/Quinoprotein amine dehydrogenase"/>
    <property type="match status" value="1"/>
</dbReference>
<dbReference type="InterPro" id="IPR014755">
    <property type="entry name" value="Cu-Rt/internalin_Ig-like"/>
</dbReference>
<proteinExistence type="predicted"/>
<dbReference type="Pfam" id="PF03160">
    <property type="entry name" value="Calx-beta"/>
    <property type="match status" value="1"/>
</dbReference>
<dbReference type="Pfam" id="PF18962">
    <property type="entry name" value="Por_Secre_tail"/>
    <property type="match status" value="1"/>
</dbReference>
<organism evidence="6 7">
    <name type="scientific">Neptunitalea lumnitzerae</name>
    <dbReference type="NCBI Taxonomy" id="2965509"/>
    <lineage>
        <taxon>Bacteria</taxon>
        <taxon>Pseudomonadati</taxon>
        <taxon>Bacteroidota</taxon>
        <taxon>Flavobacteriia</taxon>
        <taxon>Flavobacteriales</taxon>
        <taxon>Flavobacteriaceae</taxon>
        <taxon>Neptunitalea</taxon>
    </lineage>
</organism>
<dbReference type="SUPFAM" id="SSF141072">
    <property type="entry name" value="CalX-like"/>
    <property type="match status" value="1"/>
</dbReference>
<dbReference type="Pfam" id="PF00932">
    <property type="entry name" value="LTD"/>
    <property type="match status" value="1"/>
</dbReference>
<dbReference type="InterPro" id="IPR052956">
    <property type="entry name" value="Mesenchyme-surface_protein"/>
</dbReference>
<evidence type="ECO:0000313" key="7">
    <source>
        <dbReference type="Proteomes" id="UP001143543"/>
    </source>
</evidence>
<dbReference type="PANTHER" id="PTHR46928:SF1">
    <property type="entry name" value="MESENCHYME-SPECIFIC CELL SURFACE GLYCOPROTEIN"/>
    <property type="match status" value="1"/>
</dbReference>
<dbReference type="InterPro" id="IPR015943">
    <property type="entry name" value="WD40/YVTN_repeat-like_dom_sf"/>
</dbReference>
<evidence type="ECO:0000313" key="6">
    <source>
        <dbReference type="EMBL" id="GLB50453.1"/>
    </source>
</evidence>
<accession>A0ABQ5MM13</accession>